<comment type="caution">
    <text evidence="1">The sequence shown here is derived from an EMBL/GenBank/DDBJ whole genome shotgun (WGS) entry which is preliminary data.</text>
</comment>
<proteinExistence type="predicted"/>
<dbReference type="EMBL" id="RQFT01000008">
    <property type="protein sequence ID" value="TGL06470.1"/>
    <property type="molecule type" value="Genomic_DNA"/>
</dbReference>
<evidence type="ECO:0000313" key="1">
    <source>
        <dbReference type="EMBL" id="TGL06470.1"/>
    </source>
</evidence>
<sequence>MEVIKFFLKYSDLSFRPAHVANLLVKPEKTIYRCLGILSRESILCESHGLYWLHQSATVKPGIPPKKGCPIILAILLTLLTGQAFNESELEALFQRKLTRAINKLGKANLINRTSPEPLFPNTPKSIWLEVNYSLPIGRSQFSRNRMGELYGK</sequence>
<reference evidence="1 2" key="1">
    <citation type="journal article" date="2019" name="PLoS Negl. Trop. Dis.">
        <title>Revisiting the worldwide diversity of Leptospira species in the environment.</title>
        <authorList>
            <person name="Vincent A.T."/>
            <person name="Schiettekatte O."/>
            <person name="Bourhy P."/>
            <person name="Veyrier F.J."/>
            <person name="Picardeau M."/>
        </authorList>
    </citation>
    <scope>NUCLEOTIDE SEQUENCE [LARGE SCALE GENOMIC DNA]</scope>
    <source>
        <strain evidence="1 2">201800273</strain>
    </source>
</reference>
<organism evidence="1 2">
    <name type="scientific">Leptospira bouyouniensis</name>
    <dbReference type="NCBI Taxonomy" id="2484911"/>
    <lineage>
        <taxon>Bacteria</taxon>
        <taxon>Pseudomonadati</taxon>
        <taxon>Spirochaetota</taxon>
        <taxon>Spirochaetia</taxon>
        <taxon>Leptospirales</taxon>
        <taxon>Leptospiraceae</taxon>
        <taxon>Leptospira</taxon>
    </lineage>
</organism>
<evidence type="ECO:0000313" key="2">
    <source>
        <dbReference type="Proteomes" id="UP000297641"/>
    </source>
</evidence>
<dbReference type="Proteomes" id="UP000297641">
    <property type="component" value="Unassembled WGS sequence"/>
</dbReference>
<name>A0A7I0IPG9_9LEPT</name>
<dbReference type="AlphaFoldDB" id="A0A7I0IPG9"/>
<accession>A0A7I0IPG9</accession>
<gene>
    <name evidence="1" type="ORF">EHQ43_08640</name>
</gene>
<protein>
    <submittedName>
        <fullName evidence="1">Uncharacterized protein</fullName>
    </submittedName>
</protein>